<reference evidence="3 4" key="1">
    <citation type="submission" date="2015-01" db="EMBL/GenBank/DDBJ databases">
        <title>Genome sequence of bacillus megaterium Q3.</title>
        <authorList>
            <person name="Wang Y."/>
            <person name="Luo K."/>
            <person name="Bai L."/>
            <person name="Luo F."/>
        </authorList>
    </citation>
    <scope>NUCLEOTIDE SEQUENCE [LARGE SCALE GENOMIC DNA]</scope>
    <source>
        <strain evidence="3 4">Q3</strain>
    </source>
</reference>
<dbReference type="PANTHER" id="PTHR36111:SF2">
    <property type="entry name" value="INNER MEMBRANE PROTEIN"/>
    <property type="match status" value="1"/>
</dbReference>
<feature type="transmembrane region" description="Helical" evidence="2">
    <location>
        <begin position="177"/>
        <end position="199"/>
    </location>
</feature>
<accession>A0A806TFP7</accession>
<keyword evidence="2" id="KW-0812">Transmembrane</keyword>
<keyword evidence="2" id="KW-0472">Membrane</keyword>
<evidence type="ECO:0000256" key="1">
    <source>
        <dbReference type="SAM" id="MobiDB-lite"/>
    </source>
</evidence>
<gene>
    <name evidence="3" type="primary">ydfK</name>
    <name evidence="3" type="ORF">AS52_01203</name>
</gene>
<feature type="transmembrane region" description="Helical" evidence="2">
    <location>
        <begin position="219"/>
        <end position="243"/>
    </location>
</feature>
<name>A0A806TFP7_PRIMG</name>
<proteinExistence type="predicted"/>
<feature type="region of interest" description="Disordered" evidence="1">
    <location>
        <begin position="1"/>
        <end position="23"/>
    </location>
</feature>
<feature type="transmembrane region" description="Helical" evidence="2">
    <location>
        <begin position="33"/>
        <end position="51"/>
    </location>
</feature>
<dbReference type="AlphaFoldDB" id="A0A806TFP7"/>
<sequence>MLKFRVFDTASAQQRGSRTSEKRNGIIQSKGDSMFIIGALVNGLAIVVGTLMGKLAHRIPEKVSVTVMQVMGLSVITLGLQMGFKSHQFLIVILSLAIGAVIGEFIDLDEKLNLLGNMIERKFQSQQNDKQTFSMSQGFVTGTLIFVIGAMAIVGALDSGIRGDHSVLFTKAVMDGFISLLLTTTLGIGVIFSAVPVFLYEGIIALFATQINAVVPQDLMNSIIAEVTGVGGVLILAIGINLLEIIKIKVANLLPSILIAVVIVVVQHTYFL</sequence>
<keyword evidence="2" id="KW-1133">Transmembrane helix</keyword>
<feature type="transmembrane region" description="Helical" evidence="2">
    <location>
        <begin position="138"/>
        <end position="157"/>
    </location>
</feature>
<feature type="transmembrane region" description="Helical" evidence="2">
    <location>
        <begin position="89"/>
        <end position="106"/>
    </location>
</feature>
<evidence type="ECO:0000313" key="4">
    <source>
        <dbReference type="Proteomes" id="UP000036410"/>
    </source>
</evidence>
<organism evidence="3 4">
    <name type="scientific">Priestia megaterium Q3</name>
    <dbReference type="NCBI Taxonomy" id="1452722"/>
    <lineage>
        <taxon>Bacteria</taxon>
        <taxon>Bacillati</taxon>
        <taxon>Bacillota</taxon>
        <taxon>Bacilli</taxon>
        <taxon>Bacillales</taxon>
        <taxon>Bacillaceae</taxon>
        <taxon>Priestia</taxon>
    </lineage>
</organism>
<evidence type="ECO:0000313" key="3">
    <source>
        <dbReference type="EMBL" id="AKP76168.1"/>
    </source>
</evidence>
<dbReference type="InterPro" id="IPR007563">
    <property type="entry name" value="DUF554"/>
</dbReference>
<protein>
    <submittedName>
        <fullName evidence="3">Putative membrane protein YdfK</fullName>
    </submittedName>
</protein>
<evidence type="ECO:0000256" key="2">
    <source>
        <dbReference type="SAM" id="Phobius"/>
    </source>
</evidence>
<dbReference type="EMBL" id="CP010586">
    <property type="protein sequence ID" value="AKP76168.1"/>
    <property type="molecule type" value="Genomic_DNA"/>
</dbReference>
<feature type="transmembrane region" description="Helical" evidence="2">
    <location>
        <begin position="63"/>
        <end position="82"/>
    </location>
</feature>
<feature type="transmembrane region" description="Helical" evidence="2">
    <location>
        <begin position="250"/>
        <end position="271"/>
    </location>
</feature>
<dbReference type="Proteomes" id="UP000036410">
    <property type="component" value="Chromosome"/>
</dbReference>
<dbReference type="Pfam" id="PF04474">
    <property type="entry name" value="DUF554"/>
    <property type="match status" value="1"/>
</dbReference>
<dbReference type="PANTHER" id="PTHR36111">
    <property type="entry name" value="INNER MEMBRANE PROTEIN-RELATED"/>
    <property type="match status" value="1"/>
</dbReference>